<dbReference type="AlphaFoldDB" id="A0AB33ISX5"/>
<evidence type="ECO:0000313" key="2">
    <source>
        <dbReference type="EMBL" id="BFO70339.1"/>
    </source>
</evidence>
<dbReference type="InterPro" id="IPR007730">
    <property type="entry name" value="SPOR-like_dom"/>
</dbReference>
<name>A0AB33ISX5_9BACT</name>
<dbReference type="Pfam" id="PF18174">
    <property type="entry name" value="HU-CCDC81_bac_1"/>
    <property type="match status" value="1"/>
</dbReference>
<dbReference type="PROSITE" id="PS51724">
    <property type="entry name" value="SPOR"/>
    <property type="match status" value="1"/>
</dbReference>
<dbReference type="InterPro" id="IPR040495">
    <property type="entry name" value="HU-CCDC81_bac_1"/>
</dbReference>
<reference evidence="2" key="1">
    <citation type="submission" date="2024-07" db="EMBL/GenBank/DDBJ databases">
        <title>Complete genome sequence of Prevotella sp. YM-2024 GTC17253.</title>
        <authorList>
            <person name="Hayashi M."/>
            <person name="Muto Y."/>
            <person name="Tanaka K."/>
            <person name="Niwa H."/>
        </authorList>
    </citation>
    <scope>NUCLEOTIDE SEQUENCE</scope>
    <source>
        <strain evidence="2">GTC17253</strain>
    </source>
</reference>
<dbReference type="InterPro" id="IPR041268">
    <property type="entry name" value="HU-CCDC81_bac_2"/>
</dbReference>
<evidence type="ECO:0000259" key="1">
    <source>
        <dbReference type="PROSITE" id="PS51724"/>
    </source>
</evidence>
<dbReference type="SUPFAM" id="SSF110997">
    <property type="entry name" value="Sporulation related repeat"/>
    <property type="match status" value="1"/>
</dbReference>
<protein>
    <submittedName>
        <fullName evidence="2">SPOR domain-containing protein</fullName>
    </submittedName>
</protein>
<dbReference type="Pfam" id="PF05036">
    <property type="entry name" value="SPOR"/>
    <property type="match status" value="1"/>
</dbReference>
<gene>
    <name evidence="2" type="ORF">GTC17253_03050</name>
</gene>
<dbReference type="GO" id="GO:0042834">
    <property type="term" value="F:peptidoglycan binding"/>
    <property type="evidence" value="ECO:0007669"/>
    <property type="project" value="InterPro"/>
</dbReference>
<dbReference type="Gene3D" id="3.30.70.1070">
    <property type="entry name" value="Sporulation related repeat"/>
    <property type="match status" value="1"/>
</dbReference>
<dbReference type="InterPro" id="IPR036680">
    <property type="entry name" value="SPOR-like_sf"/>
</dbReference>
<feature type="domain" description="SPOR" evidence="1">
    <location>
        <begin position="271"/>
        <end position="347"/>
    </location>
</feature>
<dbReference type="Pfam" id="PF18175">
    <property type="entry name" value="HU-CCDC81_bac_2"/>
    <property type="match status" value="1"/>
</dbReference>
<dbReference type="EMBL" id="AP035785">
    <property type="protein sequence ID" value="BFO70339.1"/>
    <property type="molecule type" value="Genomic_DNA"/>
</dbReference>
<accession>A0AB33ISX5</accession>
<organism evidence="2">
    <name type="scientific">Prevotella sp. GTC17253</name>
    <dbReference type="NCBI Taxonomy" id="3236793"/>
    <lineage>
        <taxon>Bacteria</taxon>
        <taxon>Pseudomonadati</taxon>
        <taxon>Bacteroidota</taxon>
        <taxon>Bacteroidia</taxon>
        <taxon>Bacteroidales</taxon>
        <taxon>Prevotellaceae</taxon>
        <taxon>Prevotella</taxon>
    </lineage>
</organism>
<proteinExistence type="predicted"/>
<sequence>MLEIERHIEILLLNNDCVIIPGFGGFMAHHVEARYDEGDDIFLPPSRTVGFNPQLKLNDSLLAQSYIEAYDISYPEALNRIQQEVAELRLILDNQGEYEFSDIGTLSLDEDGHFQFTPCEAGILTPYLYGLSSFQMKVLSYQKPQAKGATIVPSKVSVDNADIQQLTEDTYAAEEEEEEKTVSIKVSLLRNIAAACIVFMAFLLIPAPLNNDKILSNTTPDTSLLLKIMPSDMTAGSMNSQSPDFQRQAKKAVAKVVDSISTVKKTAEVKAANTPYYSLVLASKVSRHNAEAYVARLQASGYKDASIVEKSQNRKVVYGKYATAEEARLALNKLNDNSEFADCWISKIN</sequence>